<dbReference type="Pfam" id="PF00078">
    <property type="entry name" value="RVT_1"/>
    <property type="match status" value="1"/>
</dbReference>
<evidence type="ECO:0000256" key="3">
    <source>
        <dbReference type="PROSITE-ProRule" id="PRU00047"/>
    </source>
</evidence>
<proteinExistence type="inferred from homology"/>
<dbReference type="PANTHER" id="PTHR33481">
    <property type="entry name" value="REVERSE TRANSCRIPTASE"/>
    <property type="match status" value="1"/>
</dbReference>
<feature type="compositionally biased region" description="Basic residues" evidence="5">
    <location>
        <begin position="852"/>
        <end position="863"/>
    </location>
</feature>
<dbReference type="InterPro" id="IPR000477">
    <property type="entry name" value="RT_dom"/>
</dbReference>
<feature type="compositionally biased region" description="Low complexity" evidence="5">
    <location>
        <begin position="597"/>
        <end position="613"/>
    </location>
</feature>
<dbReference type="SUPFAM" id="SSF52540">
    <property type="entry name" value="P-loop containing nucleoside triphosphate hydrolases"/>
    <property type="match status" value="1"/>
</dbReference>
<dbReference type="InterPro" id="IPR027417">
    <property type="entry name" value="P-loop_NTPase"/>
</dbReference>
<keyword evidence="3" id="KW-0862">Zinc</keyword>
<dbReference type="InterPro" id="IPR043502">
    <property type="entry name" value="DNA/RNA_pol_sf"/>
</dbReference>
<dbReference type="InterPro" id="IPR036691">
    <property type="entry name" value="Endo/exonu/phosph_ase_sf"/>
</dbReference>
<keyword evidence="10" id="KW-1185">Reference proteome</keyword>
<dbReference type="Pfam" id="PF00075">
    <property type="entry name" value="RNase_H"/>
    <property type="match status" value="1"/>
</dbReference>
<sequence length="2214" mass="246013">MVVWREVFKFDNWTDAVHSVKDAEAVVHMVAARVWRPLERSITYSLQPGYRGTHRASNNGPPPFPEAKKWAWKQKLVLLIDEISMLGGASLHADHWHLQALRDCSDKPFGGIPVVLLMGDFYQFTPVRELSLLLNSSLDQAHASVRQSSISHHSGCALWHKFKTIVLLEEQVRARDDPQFRALLDRVRNGLQTQRDLDSLNANIVDRSQITFHSGLRAITPLNRTRWALNMEAVLGWARFHRRHISIFVSTHTWRSGLPPQNVIARTIGQGDDSACILLQSKDTEAFAIPSLPAGTLLIRPISHTLSPSDPYFHFQFLRAKCTRRGLPVAPAFVLTDYKAQGKTFVEVLLELRGNRVINGEPSKCDFTSLYVQLSRCTTLRGIKLLGPVRPQDLIGNTLDAPMIDGVRRLQNLAVDTIKAYESTRPQRQRSALAPAAAMASATSSHASSDPFDLGVHTPPNLARLARATQLQGCSSISGSPTPPTEKGRRGPISNRSGTAESETLPPASVMAAVNRFVGEERDSHQAKMAVFRAFGESFEQTAKQFSSGLEHKFAQYFSNRFLDFWTATLSGLEPASTPTYSSVVAGGSARGQLGGPAPTAAATPQQQESQQPISRFQGRPGPAPPKEDLRVFVRLPAEAPARDQNCYAIRAHIAAKVRVDLHQIPAAFKVNSGWAIRPTNATIRDLIVQRQSEWSEELGATNVEISQRWYTYLVALCPVILTDLQGREVDSEAAIKDEIVCQTGLTPVSVRHVKKIPDAPRTGTLIVSFLEPTQRPWRLFGTSRLARYIERSSTPNQCDKCWDFHSRHTCDRQSSCKRCGRRGHAAETCVALEQCANCLGPHAADFAKCPARPRRSHGTLRRLTREERSRVRELGAQLSAQRKAQYESVERPDQPGTQTGSSTAGANEAAATPEQGNYATSWQHDLDPQSHQNCHPAAIRHGAAPQSPSHRSPTQICFSCEEASPRSGSSVCMTRYHRTIQPGTKTLRVFQANVGKIPPAHDCALALADSERYDVVLLQEPWTTTQGDRCLTKTHPAYDTFSPVDSWENNSTRPRVMTYVRRSSGLMVDQKKPAATRDILWLTVNSITIVNVYRQPFYDAALDILLQWLAPDKCLVAGDFNAKHHSWQSGRMDGRGEAVAEWASANGLSLLNPADVPTNPHGNTIDLAFSNVALADAVVEDHLATSSDHFTLSISLPELSAAPPPTGKIRLTSEEEMKHFVEMVETGAAAIQPATDSSQDLDSLASTLTDLLQFAAKAAGRPARKGARSAPWWTEECALAAVEYRAIRRIHPLGHAKEVQLAKRAFQRVLRRVKRRYWRDLIDSFKDSASVFKAVRWLRSPGPFQPPPLQVGDTVYETQMDKANALRRATLERRTSQDDITDPWAPVDPARTIPFAQHISLEEVRDATLRTGNTSPGSDNITVKMLRAAWHAIGSLVHRLYQGCLDIGHHPKPFRKAEVVMITKPGRRNLSEPRASRPISLLSCLGKGLERLIARRLAWASVHYGVLHSQQAGALPKRSAVDLVAALVHDIEEAFARKQVATLVTMDVEGAFDTVLRNRLILRLRQQGWPPNVARWAGSFMHDRAACVRYQDVTTQSSPLQCGLPQGSPASPILFLLYTEPIYRLSSPKGLFGYADDTAFLCVGDSLDQTARKASAHVCRLITWGTANAITFDPNKTEVMHFSRARPSSAPPVFHGEMEKRPEAAMRWLGIWLDRTLTFKTHIEKWAAKAHAVAYHLKGLTNTNRGPLPSAVRRAVRACIEPQLFFGAEAWYPGMTCPRWHQPTKEGPSRIRHLIRRMDKSLYTAIRAILPVWKTTPLAARHREAGIPPVSQLLDACRTRFAARLKSLDERHPLVTRTKPFQAPAINRAIKLKYQLHRRPFRTRLRRTDELLPRCPRPDLLPRRFSGQHTPLQTASKDESATEFCSWLRSVAPQTVVVYSDGSLSTEGAAGYGYAIHMDELTVLSGNGRLGPAEVFDAEAKGALVGLRAALSLPPPARIVVCLDNLAVATCLRGMPADSSQREFLEFQALAAEHGATEIRWIPGHTNIPGNEQADALAKAGTSQPEPVDALPTLAYLRKVARQRPKDAFEAWWEVSAPKQYRDLKLDATTGCPPELTINRPLLHHLLAARTHHGDFADYHERLNHDDARLTCSCGRRKEPKHLFYCRKVPPRHRMRLAPSPSVSVNRAIGREFDQFVKMAKASSFFGTICPRH</sequence>
<keyword evidence="3" id="KW-0863">Zinc-finger</keyword>
<evidence type="ECO:0000259" key="6">
    <source>
        <dbReference type="PROSITE" id="PS50158"/>
    </source>
</evidence>
<evidence type="ECO:0000313" key="10">
    <source>
        <dbReference type="Proteomes" id="UP001287286"/>
    </source>
</evidence>
<dbReference type="PANTHER" id="PTHR33481:SF1">
    <property type="entry name" value="ENDONUCLEASE_EXONUCLEASE_PHOSPHATASE DOMAIN-CONTAINING PROTEIN-RELATED"/>
    <property type="match status" value="1"/>
</dbReference>
<dbReference type="Proteomes" id="UP001287286">
    <property type="component" value="Unassembled WGS sequence"/>
</dbReference>
<comment type="subcellular location">
    <subcellularLocation>
        <location evidence="1">Mitochondrion</location>
    </subcellularLocation>
</comment>
<keyword evidence="2" id="KW-0496">Mitochondrion</keyword>
<dbReference type="InterPro" id="IPR002156">
    <property type="entry name" value="RNaseH_domain"/>
</dbReference>
<dbReference type="PROSITE" id="PS50158">
    <property type="entry name" value="ZF_CCHC"/>
    <property type="match status" value="1"/>
</dbReference>
<dbReference type="CDD" id="cd09276">
    <property type="entry name" value="Rnase_HI_RT_non_LTR"/>
    <property type="match status" value="1"/>
</dbReference>
<evidence type="ECO:0000256" key="2">
    <source>
        <dbReference type="ARBA" id="ARBA00023128"/>
    </source>
</evidence>
<dbReference type="SUPFAM" id="SSF56219">
    <property type="entry name" value="DNase I-like"/>
    <property type="match status" value="1"/>
</dbReference>
<evidence type="ECO:0000256" key="5">
    <source>
        <dbReference type="SAM" id="MobiDB-lite"/>
    </source>
</evidence>
<feature type="compositionally biased region" description="Basic and acidic residues" evidence="5">
    <location>
        <begin position="885"/>
        <end position="894"/>
    </location>
</feature>
<keyword evidence="4" id="KW-0067">ATP-binding</keyword>
<reference evidence="9 10" key="1">
    <citation type="journal article" date="2024" name="Microbiol. Resour. Announc.">
        <title>Genome annotations for the ascomycete fungi Trichoderma harzianum, Trichoderma aggressivum, and Purpureocillium lilacinum.</title>
        <authorList>
            <person name="Beijen E.P.W."/>
            <person name="Ohm R.A."/>
        </authorList>
    </citation>
    <scope>NUCLEOTIDE SEQUENCE [LARGE SCALE GENOMIC DNA]</scope>
    <source>
        <strain evidence="9 10">CBS 150709</strain>
    </source>
</reference>
<feature type="compositionally biased region" description="Low complexity" evidence="5">
    <location>
        <begin position="431"/>
        <end position="449"/>
    </location>
</feature>
<keyword evidence="4" id="KW-0347">Helicase</keyword>
<feature type="compositionally biased region" description="Polar residues" evidence="5">
    <location>
        <begin position="896"/>
        <end position="906"/>
    </location>
</feature>
<dbReference type="SUPFAM" id="SSF56672">
    <property type="entry name" value="DNA/RNA polymerases"/>
    <property type="match status" value="1"/>
</dbReference>
<evidence type="ECO:0000313" key="9">
    <source>
        <dbReference type="EMBL" id="KAK4081416.1"/>
    </source>
</evidence>
<comment type="catalytic activity">
    <reaction evidence="4">
        <text>ATP + H2O = ADP + phosphate + H(+)</text>
        <dbReference type="Rhea" id="RHEA:13065"/>
        <dbReference type="ChEBI" id="CHEBI:15377"/>
        <dbReference type="ChEBI" id="CHEBI:15378"/>
        <dbReference type="ChEBI" id="CHEBI:30616"/>
        <dbReference type="ChEBI" id="CHEBI:43474"/>
        <dbReference type="ChEBI" id="CHEBI:456216"/>
        <dbReference type="EC" id="5.6.2.3"/>
    </reaction>
</comment>
<feature type="region of interest" description="Disordered" evidence="5">
    <location>
        <begin position="424"/>
        <end position="459"/>
    </location>
</feature>
<evidence type="ECO:0000259" key="7">
    <source>
        <dbReference type="PROSITE" id="PS50878"/>
    </source>
</evidence>
<evidence type="ECO:0000256" key="1">
    <source>
        <dbReference type="ARBA" id="ARBA00004173"/>
    </source>
</evidence>
<evidence type="ECO:0000256" key="4">
    <source>
        <dbReference type="RuleBase" id="RU363044"/>
    </source>
</evidence>
<feature type="domain" description="CCHC-type" evidence="6">
    <location>
        <begin position="817"/>
        <end position="830"/>
    </location>
</feature>
<dbReference type="EMBL" id="JAWRVI010000074">
    <property type="protein sequence ID" value="KAK4081416.1"/>
    <property type="molecule type" value="Genomic_DNA"/>
</dbReference>
<keyword evidence="4" id="KW-0233">DNA recombination</keyword>
<dbReference type="InterPro" id="IPR001878">
    <property type="entry name" value="Znf_CCHC"/>
</dbReference>
<keyword evidence="4" id="KW-0547">Nucleotide-binding</keyword>
<evidence type="ECO:0000259" key="8">
    <source>
        <dbReference type="PROSITE" id="PS50879"/>
    </source>
</evidence>
<dbReference type="Pfam" id="PF05970">
    <property type="entry name" value="PIF1"/>
    <property type="match status" value="1"/>
</dbReference>
<dbReference type="CDD" id="cd01650">
    <property type="entry name" value="RT_nLTR_like"/>
    <property type="match status" value="1"/>
</dbReference>
<keyword evidence="4" id="KW-0378">Hydrolase</keyword>
<accession>A0ABR0BJ87</accession>
<dbReference type="Gene3D" id="3.30.420.10">
    <property type="entry name" value="Ribonuclease H-like superfamily/Ribonuclease H"/>
    <property type="match status" value="1"/>
</dbReference>
<feature type="domain" description="Reverse transcriptase" evidence="7">
    <location>
        <begin position="1444"/>
        <end position="1714"/>
    </location>
</feature>
<name>A0ABR0BJ87_PURLI</name>
<feature type="domain" description="RNase H type-1" evidence="8">
    <location>
        <begin position="1933"/>
        <end position="2064"/>
    </location>
</feature>
<dbReference type="InterPro" id="IPR005135">
    <property type="entry name" value="Endo/exonuclease/phosphatase"/>
</dbReference>
<feature type="compositionally biased region" description="Basic and acidic residues" evidence="5">
    <location>
        <begin position="864"/>
        <end position="874"/>
    </location>
</feature>
<dbReference type="EC" id="5.6.2.3" evidence="4"/>
<gene>
    <name evidence="9" type="ORF">Purlil1_11677</name>
</gene>
<dbReference type="InterPro" id="IPR036397">
    <property type="entry name" value="RNaseH_sf"/>
</dbReference>
<dbReference type="SUPFAM" id="SSF53098">
    <property type="entry name" value="Ribonuclease H-like"/>
    <property type="match status" value="1"/>
</dbReference>
<dbReference type="Gene3D" id="3.60.10.10">
    <property type="entry name" value="Endonuclease/exonuclease/phosphatase"/>
    <property type="match status" value="1"/>
</dbReference>
<comment type="cofactor">
    <cofactor evidence="4">
        <name>Mg(2+)</name>
        <dbReference type="ChEBI" id="CHEBI:18420"/>
    </cofactor>
</comment>
<feature type="region of interest" description="Disordered" evidence="5">
    <location>
        <begin position="588"/>
        <end position="625"/>
    </location>
</feature>
<dbReference type="PROSITE" id="PS50878">
    <property type="entry name" value="RT_POL"/>
    <property type="match status" value="1"/>
</dbReference>
<organism evidence="9 10">
    <name type="scientific">Purpureocillium lilacinum</name>
    <name type="common">Paecilomyces lilacinus</name>
    <dbReference type="NCBI Taxonomy" id="33203"/>
    <lineage>
        <taxon>Eukaryota</taxon>
        <taxon>Fungi</taxon>
        <taxon>Dikarya</taxon>
        <taxon>Ascomycota</taxon>
        <taxon>Pezizomycotina</taxon>
        <taxon>Sordariomycetes</taxon>
        <taxon>Hypocreomycetidae</taxon>
        <taxon>Hypocreales</taxon>
        <taxon>Ophiocordycipitaceae</taxon>
        <taxon>Purpureocillium</taxon>
    </lineage>
</organism>
<feature type="region of interest" description="Disordered" evidence="5">
    <location>
        <begin position="473"/>
        <end position="507"/>
    </location>
</feature>
<keyword evidence="4" id="KW-0234">DNA repair</keyword>
<dbReference type="InterPro" id="IPR010285">
    <property type="entry name" value="DNA_helicase_pif1-like_DEAD"/>
</dbReference>
<comment type="similarity">
    <text evidence="4">Belongs to the helicase family.</text>
</comment>
<feature type="region of interest" description="Disordered" evidence="5">
    <location>
        <begin position="852"/>
        <end position="915"/>
    </location>
</feature>
<comment type="caution">
    <text evidence="9">The sequence shown here is derived from an EMBL/GenBank/DDBJ whole genome shotgun (WGS) entry which is preliminary data.</text>
</comment>
<dbReference type="Pfam" id="PF14529">
    <property type="entry name" value="Exo_endo_phos_2"/>
    <property type="match status" value="1"/>
</dbReference>
<protein>
    <recommendedName>
        <fullName evidence="4">ATP-dependent DNA helicase</fullName>
        <ecNumber evidence="4">5.6.2.3</ecNumber>
    </recommendedName>
</protein>
<keyword evidence="3" id="KW-0479">Metal-binding</keyword>
<dbReference type="InterPro" id="IPR012337">
    <property type="entry name" value="RNaseH-like_sf"/>
</dbReference>
<dbReference type="PROSITE" id="PS50879">
    <property type="entry name" value="RNASE_H_1"/>
    <property type="match status" value="1"/>
</dbReference>
<keyword evidence="4" id="KW-0227">DNA damage</keyword>